<dbReference type="Gene3D" id="3.30.1440.10">
    <property type="match status" value="1"/>
</dbReference>
<dbReference type="AlphaFoldDB" id="A0A8E4BWY0"/>
<evidence type="ECO:0000256" key="3">
    <source>
        <dbReference type="ARBA" id="ARBA00023274"/>
    </source>
</evidence>
<dbReference type="Pfam" id="PF00281">
    <property type="entry name" value="Ribosomal_L5"/>
    <property type="match status" value="1"/>
</dbReference>
<keyword evidence="7" id="KW-0496">Mitochondrion</keyword>
<keyword evidence="2 4" id="KW-0689">Ribosomal protein</keyword>
<evidence type="ECO:0000256" key="2">
    <source>
        <dbReference type="ARBA" id="ARBA00022980"/>
    </source>
</evidence>
<dbReference type="GO" id="GO:0005840">
    <property type="term" value="C:ribosome"/>
    <property type="evidence" value="ECO:0007669"/>
    <property type="project" value="UniProtKB-KW"/>
</dbReference>
<reference evidence="7" key="1">
    <citation type="submission" date="2021-02" db="EMBL/GenBank/DDBJ databases">
        <title>Organelle genome of a novel green alga in the class Trebouxiophyceae.</title>
        <authorList>
            <person name="Takusagawa M."/>
            <person name="Misumi O."/>
            <person name="Inui T.I."/>
            <person name="Kato S."/>
            <person name="Matsunaga S."/>
            <person name="Kuroiwa H."/>
            <person name="Kuroiwa T."/>
        </authorList>
    </citation>
    <scope>NUCLEOTIDE SEQUENCE</scope>
    <source>
        <strain evidence="7">311 I</strain>
    </source>
</reference>
<dbReference type="Pfam" id="PF00673">
    <property type="entry name" value="Ribosomal_L5_C"/>
    <property type="match status" value="1"/>
</dbReference>
<keyword evidence="3 4" id="KW-0687">Ribonucleoprotein</keyword>
<feature type="domain" description="Large ribosomal subunit protein uL5 C-terminal" evidence="6">
    <location>
        <begin position="89"/>
        <end position="167"/>
    </location>
</feature>
<dbReference type="GO" id="GO:1990904">
    <property type="term" value="C:ribonucleoprotein complex"/>
    <property type="evidence" value="ECO:0007669"/>
    <property type="project" value="UniProtKB-KW"/>
</dbReference>
<gene>
    <name evidence="7" type="primary">rpl5</name>
</gene>
<dbReference type="InterPro" id="IPR031309">
    <property type="entry name" value="Ribosomal_uL5_C"/>
</dbReference>
<evidence type="ECO:0000256" key="1">
    <source>
        <dbReference type="ARBA" id="ARBA00008553"/>
    </source>
</evidence>
<evidence type="ECO:0000259" key="6">
    <source>
        <dbReference type="Pfam" id="PF00673"/>
    </source>
</evidence>
<dbReference type="InterPro" id="IPR022803">
    <property type="entry name" value="Ribosomal_uL5_dom_sf"/>
</dbReference>
<evidence type="ECO:0000313" key="7">
    <source>
        <dbReference type="EMBL" id="BCT02611.1"/>
    </source>
</evidence>
<evidence type="ECO:0000259" key="5">
    <source>
        <dbReference type="Pfam" id="PF00281"/>
    </source>
</evidence>
<proteinExistence type="inferred from homology"/>
<dbReference type="GO" id="GO:0006412">
    <property type="term" value="P:translation"/>
    <property type="evidence" value="ECO:0007669"/>
    <property type="project" value="InterPro"/>
</dbReference>
<dbReference type="SUPFAM" id="SSF55282">
    <property type="entry name" value="RL5-like"/>
    <property type="match status" value="1"/>
</dbReference>
<accession>A0A8E4BWY0</accession>
<dbReference type="EMBL" id="LC604817">
    <property type="protein sequence ID" value="BCT02611.1"/>
    <property type="molecule type" value="Genomic_DNA"/>
</dbReference>
<dbReference type="InterPro" id="IPR002132">
    <property type="entry name" value="Ribosomal_uL5"/>
</dbReference>
<geneLocation type="mitochondrion" evidence="7"/>
<organism evidence="7">
    <name type="scientific">Medakamo hakoo</name>
    <dbReference type="NCBI Taxonomy" id="3113649"/>
    <lineage>
        <taxon>Eukaryota</taxon>
        <taxon>Viridiplantae</taxon>
        <taxon>Chlorophyta</taxon>
        <taxon>core chlorophytes</taxon>
        <taxon>Trebouxiophyceae</taxon>
        <taxon>Trebouxiophyceae incertae sedis</taxon>
        <taxon>Coccomyxaceae</taxon>
        <taxon>Medakamo</taxon>
    </lineage>
</organism>
<feature type="domain" description="Large ribosomal subunit protein uL5 N-terminal" evidence="5">
    <location>
        <begin position="29"/>
        <end position="84"/>
    </location>
</feature>
<name>A0A8E4BWY0_9CHLO</name>
<dbReference type="PANTHER" id="PTHR11994">
    <property type="entry name" value="60S RIBOSOMAL PROTEIN L11-RELATED"/>
    <property type="match status" value="1"/>
</dbReference>
<dbReference type="GO" id="GO:0003735">
    <property type="term" value="F:structural constituent of ribosome"/>
    <property type="evidence" value="ECO:0007669"/>
    <property type="project" value="InterPro"/>
</dbReference>
<evidence type="ECO:0000256" key="4">
    <source>
        <dbReference type="RuleBase" id="RU003930"/>
    </source>
</evidence>
<dbReference type="InterPro" id="IPR031310">
    <property type="entry name" value="Ribosomal_uL5_N"/>
</dbReference>
<comment type="similarity">
    <text evidence="1 4">Belongs to the universal ribosomal protein uL5 family.</text>
</comment>
<sequence length="191" mass="22300">MQTFDPRFLTYYQEIVCPDLLLKLPVQSIHQLPKIEKIVLHSSSGNVAQDKKRILPILLGFEYLTGQKPATIWSKKSIASFRLRKDSLLGCRVTLRKNALYSFFEKYSAYYLPRVYDWQTLKQVEKQKSFELSSGHRDPFLFFELEPLSDNLQGFQGFQLSWKINAIEFSKTSKVSENSVNHLVFSAFQYI</sequence>
<dbReference type="PIRSF" id="PIRSF002161">
    <property type="entry name" value="Ribosomal_L5"/>
    <property type="match status" value="1"/>
</dbReference>
<protein>
    <submittedName>
        <fullName evidence="7">Ribosomal protein L5</fullName>
    </submittedName>
</protein>